<feature type="non-terminal residue" evidence="1">
    <location>
        <position position="1"/>
    </location>
</feature>
<keyword evidence="2" id="KW-1185">Reference proteome</keyword>
<protein>
    <submittedName>
        <fullName evidence="1">Uncharacterized protein</fullName>
    </submittedName>
</protein>
<evidence type="ECO:0000313" key="2">
    <source>
        <dbReference type="Proteomes" id="UP000265520"/>
    </source>
</evidence>
<sequence>GKVENCGVCLEISVTKVRNPICMLVWALGAGSWARGASMSRNTACWAGRRLMGAGSAYEQKHCLLRQAQAHGREAHL</sequence>
<organism evidence="1 2">
    <name type="scientific">Trifolium medium</name>
    <dbReference type="NCBI Taxonomy" id="97028"/>
    <lineage>
        <taxon>Eukaryota</taxon>
        <taxon>Viridiplantae</taxon>
        <taxon>Streptophyta</taxon>
        <taxon>Embryophyta</taxon>
        <taxon>Tracheophyta</taxon>
        <taxon>Spermatophyta</taxon>
        <taxon>Magnoliopsida</taxon>
        <taxon>eudicotyledons</taxon>
        <taxon>Gunneridae</taxon>
        <taxon>Pentapetalae</taxon>
        <taxon>rosids</taxon>
        <taxon>fabids</taxon>
        <taxon>Fabales</taxon>
        <taxon>Fabaceae</taxon>
        <taxon>Papilionoideae</taxon>
        <taxon>50 kb inversion clade</taxon>
        <taxon>NPAAA clade</taxon>
        <taxon>Hologalegina</taxon>
        <taxon>IRL clade</taxon>
        <taxon>Trifolieae</taxon>
        <taxon>Trifolium</taxon>
    </lineage>
</organism>
<proteinExistence type="predicted"/>
<dbReference type="EMBL" id="LXQA010453751">
    <property type="protein sequence ID" value="MCI52847.1"/>
    <property type="molecule type" value="Genomic_DNA"/>
</dbReference>
<accession>A0A392SWP2</accession>
<dbReference type="AlphaFoldDB" id="A0A392SWP2"/>
<evidence type="ECO:0000313" key="1">
    <source>
        <dbReference type="EMBL" id="MCI52847.1"/>
    </source>
</evidence>
<reference evidence="1 2" key="1">
    <citation type="journal article" date="2018" name="Front. Plant Sci.">
        <title>Red Clover (Trifolium pratense) and Zigzag Clover (T. medium) - A Picture of Genomic Similarities and Differences.</title>
        <authorList>
            <person name="Dluhosova J."/>
            <person name="Istvanek J."/>
            <person name="Nedelnik J."/>
            <person name="Repkova J."/>
        </authorList>
    </citation>
    <scope>NUCLEOTIDE SEQUENCE [LARGE SCALE GENOMIC DNA]</scope>
    <source>
        <strain evidence="2">cv. 10/8</strain>
        <tissue evidence="1">Leaf</tissue>
    </source>
</reference>
<name>A0A392SWP2_9FABA</name>
<comment type="caution">
    <text evidence="1">The sequence shown here is derived from an EMBL/GenBank/DDBJ whole genome shotgun (WGS) entry which is preliminary data.</text>
</comment>
<dbReference type="Proteomes" id="UP000265520">
    <property type="component" value="Unassembled WGS sequence"/>
</dbReference>